<name>B2VY10_PYRTR</name>
<dbReference type="EMBL" id="DS231616">
    <property type="protein sequence ID" value="EDU45921.1"/>
    <property type="molecule type" value="Genomic_DNA"/>
</dbReference>
<organism evidence="1 2">
    <name type="scientific">Pyrenophora tritici-repentis (strain Pt-1C-BFP)</name>
    <name type="common">Wheat tan spot fungus</name>
    <name type="synonym">Drechslera tritici-repentis</name>
    <dbReference type="NCBI Taxonomy" id="426418"/>
    <lineage>
        <taxon>Eukaryota</taxon>
        <taxon>Fungi</taxon>
        <taxon>Dikarya</taxon>
        <taxon>Ascomycota</taxon>
        <taxon>Pezizomycotina</taxon>
        <taxon>Dothideomycetes</taxon>
        <taxon>Pleosporomycetidae</taxon>
        <taxon>Pleosporales</taxon>
        <taxon>Pleosporineae</taxon>
        <taxon>Pleosporaceae</taxon>
        <taxon>Pyrenophora</taxon>
    </lineage>
</organism>
<evidence type="ECO:0000313" key="2">
    <source>
        <dbReference type="Proteomes" id="UP000001471"/>
    </source>
</evidence>
<evidence type="ECO:0000313" key="1">
    <source>
        <dbReference type="EMBL" id="EDU45921.1"/>
    </source>
</evidence>
<dbReference type="AlphaFoldDB" id="B2VY10"/>
<dbReference type="HOGENOM" id="CLU_3015275_0_0_1"/>
<gene>
    <name evidence="1" type="ORF">PTRG_03398</name>
</gene>
<sequence length="56" mass="6106">MASFQVPFSTNSSFSELPPISHCHRFWVRYESGQVHAMCPAVSCDDTSNTGSLAIA</sequence>
<dbReference type="InParanoid" id="B2VY10"/>
<protein>
    <submittedName>
        <fullName evidence="1">Uncharacterized protein</fullName>
    </submittedName>
</protein>
<dbReference type="Proteomes" id="UP000001471">
    <property type="component" value="Unassembled WGS sequence"/>
</dbReference>
<accession>B2VY10</accession>
<reference evidence="2" key="1">
    <citation type="journal article" date="2013" name="G3 (Bethesda)">
        <title>Comparative genomics of a plant-pathogenic fungus, Pyrenophora tritici-repentis, reveals transduplication and the impact of repeat elements on pathogenicity and population divergence.</title>
        <authorList>
            <person name="Manning V.A."/>
            <person name="Pandelova I."/>
            <person name="Dhillon B."/>
            <person name="Wilhelm L.J."/>
            <person name="Goodwin S.B."/>
            <person name="Berlin A.M."/>
            <person name="Figueroa M."/>
            <person name="Freitag M."/>
            <person name="Hane J.K."/>
            <person name="Henrissat B."/>
            <person name="Holman W.H."/>
            <person name="Kodira C.D."/>
            <person name="Martin J."/>
            <person name="Oliver R.P."/>
            <person name="Robbertse B."/>
            <person name="Schackwitz W."/>
            <person name="Schwartz D.C."/>
            <person name="Spatafora J.W."/>
            <person name="Turgeon B.G."/>
            <person name="Yandava C."/>
            <person name="Young S."/>
            <person name="Zhou S."/>
            <person name="Zeng Q."/>
            <person name="Grigoriev I.V."/>
            <person name="Ma L.-J."/>
            <person name="Ciuffetti L.M."/>
        </authorList>
    </citation>
    <scope>NUCLEOTIDE SEQUENCE [LARGE SCALE GENOMIC DNA]</scope>
    <source>
        <strain evidence="2">Pt-1C-BFP</strain>
    </source>
</reference>
<proteinExistence type="predicted"/>